<evidence type="ECO:0000313" key="5">
    <source>
        <dbReference type="Proteomes" id="UP001161405"/>
    </source>
</evidence>
<dbReference type="InterPro" id="IPR009057">
    <property type="entry name" value="Homeodomain-like_sf"/>
</dbReference>
<dbReference type="PROSITE" id="PS50977">
    <property type="entry name" value="HTH_TETR_2"/>
    <property type="match status" value="1"/>
</dbReference>
<proteinExistence type="predicted"/>
<dbReference type="InterPro" id="IPR050624">
    <property type="entry name" value="HTH-type_Tx_Regulator"/>
</dbReference>
<gene>
    <name evidence="4" type="ORF">GCM10007879_06650</name>
</gene>
<evidence type="ECO:0000256" key="1">
    <source>
        <dbReference type="ARBA" id="ARBA00023125"/>
    </source>
</evidence>
<dbReference type="Proteomes" id="UP001161405">
    <property type="component" value="Unassembled WGS sequence"/>
</dbReference>
<evidence type="ECO:0000313" key="4">
    <source>
        <dbReference type="EMBL" id="GLQ16416.1"/>
    </source>
</evidence>
<dbReference type="Gene3D" id="1.10.357.10">
    <property type="entry name" value="Tetracycline Repressor, domain 2"/>
    <property type="match status" value="1"/>
</dbReference>
<accession>A0ABQ5UPX9</accession>
<dbReference type="InterPro" id="IPR001647">
    <property type="entry name" value="HTH_TetR"/>
</dbReference>
<evidence type="ECO:0000256" key="2">
    <source>
        <dbReference type="PROSITE-ProRule" id="PRU00335"/>
    </source>
</evidence>
<protein>
    <submittedName>
        <fullName evidence="4">TetR family transcriptional regulator</fullName>
    </submittedName>
</protein>
<feature type="domain" description="HTH tetR-type" evidence="3">
    <location>
        <begin position="11"/>
        <end position="71"/>
    </location>
</feature>
<sequence length="203" mass="23009">MAKHFSEKERAQIIEQLCEIGHKEFTLRGLRAARIEDICRAAGISKGSFYNFFPAKEQLFLAIIEKREAVHRDKLTRLAQDFSGKETDLIGVIFDAISSSIETDPFIAVMMQPGEMEHLARKIGPEQMAAHQQGDIEFFASLTADLQTRGYFKSASPTLITELSVLVFCTFMQRDLLPKEMFNTSLSHLRDLFQFKLVDKGGN</sequence>
<dbReference type="SUPFAM" id="SSF46689">
    <property type="entry name" value="Homeodomain-like"/>
    <property type="match status" value="1"/>
</dbReference>
<dbReference type="PANTHER" id="PTHR43479">
    <property type="entry name" value="ACREF/ENVCD OPERON REPRESSOR-RELATED"/>
    <property type="match status" value="1"/>
</dbReference>
<keyword evidence="5" id="KW-1185">Reference proteome</keyword>
<dbReference type="RefSeq" id="WP_284362017.1">
    <property type="nucleotide sequence ID" value="NZ_BSNI01000001.1"/>
</dbReference>
<name>A0ABQ5UPX9_9HYPH</name>
<organism evidence="4 5">
    <name type="scientific">Maritalea porphyrae</name>
    <dbReference type="NCBI Taxonomy" id="880732"/>
    <lineage>
        <taxon>Bacteria</taxon>
        <taxon>Pseudomonadati</taxon>
        <taxon>Pseudomonadota</taxon>
        <taxon>Alphaproteobacteria</taxon>
        <taxon>Hyphomicrobiales</taxon>
        <taxon>Devosiaceae</taxon>
        <taxon>Maritalea</taxon>
    </lineage>
</organism>
<keyword evidence="1 2" id="KW-0238">DNA-binding</keyword>
<dbReference type="EMBL" id="BSNI01000001">
    <property type="protein sequence ID" value="GLQ16416.1"/>
    <property type="molecule type" value="Genomic_DNA"/>
</dbReference>
<reference evidence="4" key="2">
    <citation type="submission" date="2023-01" db="EMBL/GenBank/DDBJ databases">
        <title>Draft genome sequence of Maritalea porphyrae strain NBRC 107169.</title>
        <authorList>
            <person name="Sun Q."/>
            <person name="Mori K."/>
        </authorList>
    </citation>
    <scope>NUCLEOTIDE SEQUENCE</scope>
    <source>
        <strain evidence="4">NBRC 107169</strain>
    </source>
</reference>
<reference evidence="4" key="1">
    <citation type="journal article" date="2014" name="Int. J. Syst. Evol. Microbiol.">
        <title>Complete genome of a new Firmicutes species belonging to the dominant human colonic microbiota ('Ruminococcus bicirculans') reveals two chromosomes and a selective capacity to utilize plant glucans.</title>
        <authorList>
            <consortium name="NISC Comparative Sequencing Program"/>
            <person name="Wegmann U."/>
            <person name="Louis P."/>
            <person name="Goesmann A."/>
            <person name="Henrissat B."/>
            <person name="Duncan S.H."/>
            <person name="Flint H.J."/>
        </authorList>
    </citation>
    <scope>NUCLEOTIDE SEQUENCE</scope>
    <source>
        <strain evidence="4">NBRC 107169</strain>
    </source>
</reference>
<evidence type="ECO:0000259" key="3">
    <source>
        <dbReference type="PROSITE" id="PS50977"/>
    </source>
</evidence>
<comment type="caution">
    <text evidence="4">The sequence shown here is derived from an EMBL/GenBank/DDBJ whole genome shotgun (WGS) entry which is preliminary data.</text>
</comment>
<feature type="DNA-binding region" description="H-T-H motif" evidence="2">
    <location>
        <begin position="34"/>
        <end position="53"/>
    </location>
</feature>
<dbReference type="PANTHER" id="PTHR43479:SF11">
    <property type="entry name" value="ACREF_ENVCD OPERON REPRESSOR-RELATED"/>
    <property type="match status" value="1"/>
</dbReference>
<dbReference type="Pfam" id="PF00440">
    <property type="entry name" value="TetR_N"/>
    <property type="match status" value="1"/>
</dbReference>